<feature type="region of interest" description="Disordered" evidence="1">
    <location>
        <begin position="66"/>
        <end position="121"/>
    </location>
</feature>
<sequence length="144" mass="16577">MKNNLYKDYKIGDYNVVLVFVEGQEYLAAISVEVRGPRSLRGRYGACVCSVLVRFPGLPLIRSSRLKKNQETEAEPTFQASPRRETADQDDAEEPHTIHYQLRSKNPGTRREDLGPSKMSFSDLIKGFEKYKQDRRRGITKQHT</sequence>
<comment type="caution">
    <text evidence="2">The sequence shown here is derived from an EMBL/GenBank/DDBJ whole genome shotgun (WGS) entry which is preliminary data.</text>
</comment>
<evidence type="ECO:0000256" key="1">
    <source>
        <dbReference type="SAM" id="MobiDB-lite"/>
    </source>
</evidence>
<dbReference type="Proteomes" id="UP000324222">
    <property type="component" value="Unassembled WGS sequence"/>
</dbReference>
<protein>
    <submittedName>
        <fullName evidence="2">Uncharacterized protein</fullName>
    </submittedName>
</protein>
<name>A0A5B7EV06_PORTR</name>
<dbReference type="EMBL" id="VSRR010003664">
    <property type="protein sequence ID" value="MPC37026.1"/>
    <property type="molecule type" value="Genomic_DNA"/>
</dbReference>
<gene>
    <name evidence="2" type="ORF">E2C01_030499</name>
</gene>
<evidence type="ECO:0000313" key="2">
    <source>
        <dbReference type="EMBL" id="MPC37026.1"/>
    </source>
</evidence>
<keyword evidence="3" id="KW-1185">Reference proteome</keyword>
<reference evidence="2 3" key="1">
    <citation type="submission" date="2019-05" db="EMBL/GenBank/DDBJ databases">
        <title>Another draft genome of Portunus trituberculatus and its Hox gene families provides insights of decapod evolution.</title>
        <authorList>
            <person name="Jeong J.-H."/>
            <person name="Song I."/>
            <person name="Kim S."/>
            <person name="Choi T."/>
            <person name="Kim D."/>
            <person name="Ryu S."/>
            <person name="Kim W."/>
        </authorList>
    </citation>
    <scope>NUCLEOTIDE SEQUENCE [LARGE SCALE GENOMIC DNA]</scope>
    <source>
        <tissue evidence="2">Muscle</tissue>
    </source>
</reference>
<evidence type="ECO:0000313" key="3">
    <source>
        <dbReference type="Proteomes" id="UP000324222"/>
    </source>
</evidence>
<organism evidence="2 3">
    <name type="scientific">Portunus trituberculatus</name>
    <name type="common">Swimming crab</name>
    <name type="synonym">Neptunus trituberculatus</name>
    <dbReference type="NCBI Taxonomy" id="210409"/>
    <lineage>
        <taxon>Eukaryota</taxon>
        <taxon>Metazoa</taxon>
        <taxon>Ecdysozoa</taxon>
        <taxon>Arthropoda</taxon>
        <taxon>Crustacea</taxon>
        <taxon>Multicrustacea</taxon>
        <taxon>Malacostraca</taxon>
        <taxon>Eumalacostraca</taxon>
        <taxon>Eucarida</taxon>
        <taxon>Decapoda</taxon>
        <taxon>Pleocyemata</taxon>
        <taxon>Brachyura</taxon>
        <taxon>Eubrachyura</taxon>
        <taxon>Portunoidea</taxon>
        <taxon>Portunidae</taxon>
        <taxon>Portuninae</taxon>
        <taxon>Portunus</taxon>
    </lineage>
</organism>
<accession>A0A5B7EV06</accession>
<proteinExistence type="predicted"/>
<dbReference type="AlphaFoldDB" id="A0A5B7EV06"/>